<evidence type="ECO:0000313" key="2">
    <source>
        <dbReference type="EMBL" id="PSC67516.1"/>
    </source>
</evidence>
<feature type="signal peptide" evidence="1">
    <location>
        <begin position="1"/>
        <end position="18"/>
    </location>
</feature>
<proteinExistence type="predicted"/>
<dbReference type="AlphaFoldDB" id="A0A2P6V089"/>
<comment type="caution">
    <text evidence="2">The sequence shown here is derived from an EMBL/GenBank/DDBJ whole genome shotgun (WGS) entry which is preliminary data.</text>
</comment>
<keyword evidence="3" id="KW-1185">Reference proteome</keyword>
<organism evidence="2 3">
    <name type="scientific">Micractinium conductrix</name>
    <dbReference type="NCBI Taxonomy" id="554055"/>
    <lineage>
        <taxon>Eukaryota</taxon>
        <taxon>Viridiplantae</taxon>
        <taxon>Chlorophyta</taxon>
        <taxon>core chlorophytes</taxon>
        <taxon>Trebouxiophyceae</taxon>
        <taxon>Chlorellales</taxon>
        <taxon>Chlorellaceae</taxon>
        <taxon>Chlorella clade</taxon>
        <taxon>Micractinium</taxon>
    </lineage>
</organism>
<keyword evidence="1" id="KW-0732">Signal</keyword>
<reference evidence="2 3" key="1">
    <citation type="journal article" date="2018" name="Plant J.">
        <title>Genome sequences of Chlorella sorokiniana UTEX 1602 and Micractinium conductrix SAG 241.80: implications to maltose excretion by a green alga.</title>
        <authorList>
            <person name="Arriola M.B."/>
            <person name="Velmurugan N."/>
            <person name="Zhang Y."/>
            <person name="Plunkett M.H."/>
            <person name="Hondzo H."/>
            <person name="Barney B.M."/>
        </authorList>
    </citation>
    <scope>NUCLEOTIDE SEQUENCE [LARGE SCALE GENOMIC DNA]</scope>
    <source>
        <strain evidence="2 3">SAG 241.80</strain>
    </source>
</reference>
<name>A0A2P6V089_9CHLO</name>
<sequence>MRPAALLLAALLCSVVYGQDTPTCQKLTAKAGCSECRKSTCLYCNANMGMTWKGSGATLQVDKCLAPLSACPASLLSKNPNCKLCVGTAAAPTCIACKTTPVSVAGPPGKTWSIANNLLKLSWATGTNFGKCVGGNKAQISGNSDCDKWNPDGTCTLCKGYASGEATRKYVMPNNAQFTNGVFPMSMCKTKAQLSAISRAAFISDKLAAASFPKQCAEVDTALRCQRCQPNFSLLEKGAKCVANVAGKPKGSNGCALTLPFQQYCEKCNAAGNACTTCVPGRSMAPAGICSLPCKALYGLTCATCNASKCLKNDANFPNGRR</sequence>
<dbReference type="EMBL" id="LHPF02000056">
    <property type="protein sequence ID" value="PSC67516.1"/>
    <property type="molecule type" value="Genomic_DNA"/>
</dbReference>
<gene>
    <name evidence="2" type="ORF">C2E20_8820</name>
</gene>
<dbReference type="Proteomes" id="UP000239649">
    <property type="component" value="Unassembled WGS sequence"/>
</dbReference>
<protein>
    <submittedName>
        <fullName evidence="2">Extracellular matrix FRAS1</fullName>
    </submittedName>
</protein>
<evidence type="ECO:0000256" key="1">
    <source>
        <dbReference type="SAM" id="SignalP"/>
    </source>
</evidence>
<accession>A0A2P6V089</accession>
<feature type="chain" id="PRO_5015170453" evidence="1">
    <location>
        <begin position="19"/>
        <end position="322"/>
    </location>
</feature>
<evidence type="ECO:0000313" key="3">
    <source>
        <dbReference type="Proteomes" id="UP000239649"/>
    </source>
</evidence>